<dbReference type="PANTHER" id="PTHR10622">
    <property type="entry name" value="HET DOMAIN-CONTAINING PROTEIN"/>
    <property type="match status" value="1"/>
</dbReference>
<sequence>MWLIDTKQLILHYVNNSKDAKYAILSHVWQTDNEVTFQEFRNRDARHKTGYAKIFNTCKMALSHGHNYAWMDTCCINKKSSAELSQAINSMWGWYCDAEVCYAYLGDVHDDIRPSDDDRTDESSLSWHVNTTTESAPSGGPLEVFCRSEWFTRGWTLQAIIAPRDVQFYNAAWSYIGRQAEMLHQLSKATGIDVSALEDRHNVPCFVAARKLSWASKRYTTRIEDQAYSLLGLMGVSMPLLYGEGSRAFLRLQEEILRNTEDQSIFAWEFQEPIKHSHLPCSLFASEPLQFKQCSKVVAWDGLHNGEHRLTNRGVTFDELYFDQDAQLALLNCRYEDDFRGPIALRIEEWHQSNGTWLVKRHGGRTTVPDWLHPQILQLTLRRFTSPAVRHSSKLLKLQICPHGMNTEAFAIYNAWPRSLWNNGTQVMSRGMPTSEKNATFTTCLELRTNGTGKHFWLRIRLVGDGGKYQFHTVN</sequence>
<keyword evidence="4" id="KW-1185">Reference proteome</keyword>
<feature type="domain" description="Heterokaryon incompatibility" evidence="1">
    <location>
        <begin position="22"/>
        <end position="158"/>
    </location>
</feature>
<dbReference type="OrthoDB" id="20872at2759"/>
<evidence type="ECO:0000259" key="2">
    <source>
        <dbReference type="Pfam" id="PF26640"/>
    </source>
</evidence>
<dbReference type="Pfam" id="PF06985">
    <property type="entry name" value="HET"/>
    <property type="match status" value="1"/>
</dbReference>
<gene>
    <name evidence="3" type="ORF">Slin15195_G084840</name>
</gene>
<accession>A0A9Q9AZ34</accession>
<dbReference type="EMBL" id="CP099424">
    <property type="protein sequence ID" value="USW55165.1"/>
    <property type="molecule type" value="Genomic_DNA"/>
</dbReference>
<protein>
    <submittedName>
        <fullName evidence="3">Heterokaryon incompatibility</fullName>
    </submittedName>
</protein>
<name>A0A9Q9AZ34_9PEZI</name>
<dbReference type="InterPro" id="IPR010730">
    <property type="entry name" value="HET"/>
</dbReference>
<evidence type="ECO:0000259" key="1">
    <source>
        <dbReference type="Pfam" id="PF06985"/>
    </source>
</evidence>
<reference evidence="3" key="1">
    <citation type="submission" date="2022-06" db="EMBL/GenBank/DDBJ databases">
        <title>Complete genome sequences of two strains of the flax pathogen Septoria linicola.</title>
        <authorList>
            <person name="Lapalu N."/>
            <person name="Simon A."/>
            <person name="Demenou B."/>
            <person name="Paumier D."/>
            <person name="Guillot M.-P."/>
            <person name="Gout L."/>
            <person name="Valade R."/>
        </authorList>
    </citation>
    <scope>NUCLEOTIDE SEQUENCE</scope>
    <source>
        <strain evidence="3">SE15195</strain>
    </source>
</reference>
<organism evidence="3 4">
    <name type="scientific">Septoria linicola</name>
    <dbReference type="NCBI Taxonomy" id="215465"/>
    <lineage>
        <taxon>Eukaryota</taxon>
        <taxon>Fungi</taxon>
        <taxon>Dikarya</taxon>
        <taxon>Ascomycota</taxon>
        <taxon>Pezizomycotina</taxon>
        <taxon>Dothideomycetes</taxon>
        <taxon>Dothideomycetidae</taxon>
        <taxon>Mycosphaerellales</taxon>
        <taxon>Mycosphaerellaceae</taxon>
        <taxon>Septoria</taxon>
    </lineage>
</organism>
<dbReference type="PANTHER" id="PTHR10622:SF10">
    <property type="entry name" value="HET DOMAIN-CONTAINING PROTEIN"/>
    <property type="match status" value="1"/>
</dbReference>
<evidence type="ECO:0000313" key="4">
    <source>
        <dbReference type="Proteomes" id="UP001056384"/>
    </source>
</evidence>
<dbReference type="Proteomes" id="UP001056384">
    <property type="component" value="Chromosome 7"/>
</dbReference>
<feature type="domain" description="DUF8212" evidence="2">
    <location>
        <begin position="247"/>
        <end position="279"/>
    </location>
</feature>
<proteinExistence type="predicted"/>
<dbReference type="Pfam" id="PF26640">
    <property type="entry name" value="DUF8212"/>
    <property type="match status" value="1"/>
</dbReference>
<evidence type="ECO:0000313" key="3">
    <source>
        <dbReference type="EMBL" id="USW55165.1"/>
    </source>
</evidence>
<dbReference type="InterPro" id="IPR058525">
    <property type="entry name" value="DUF8212"/>
</dbReference>
<dbReference type="AlphaFoldDB" id="A0A9Q9AZ34"/>